<protein>
    <submittedName>
        <fullName evidence="1">36439_t:CDS:1</fullName>
    </submittedName>
</protein>
<proteinExistence type="predicted"/>
<name>A0ACA9R452_9GLOM</name>
<accession>A0ACA9R452</accession>
<comment type="caution">
    <text evidence="1">The sequence shown here is derived from an EMBL/GenBank/DDBJ whole genome shotgun (WGS) entry which is preliminary data.</text>
</comment>
<feature type="non-terminal residue" evidence="1">
    <location>
        <position position="1"/>
    </location>
</feature>
<dbReference type="Proteomes" id="UP000789920">
    <property type="component" value="Unassembled WGS sequence"/>
</dbReference>
<sequence>YDDGSDNWNRIEWSKRSPPIYCNSTKIFTFLFNQTQDAAISHHYRKKKTLKYILGAKFEGLASPQLINDDIYKYEFDRQSSLCFKLEIKVEEG</sequence>
<organism evidence="1 2">
    <name type="scientific">Racocetra persica</name>
    <dbReference type="NCBI Taxonomy" id="160502"/>
    <lineage>
        <taxon>Eukaryota</taxon>
        <taxon>Fungi</taxon>
        <taxon>Fungi incertae sedis</taxon>
        <taxon>Mucoromycota</taxon>
        <taxon>Glomeromycotina</taxon>
        <taxon>Glomeromycetes</taxon>
        <taxon>Diversisporales</taxon>
        <taxon>Gigasporaceae</taxon>
        <taxon>Racocetra</taxon>
    </lineage>
</organism>
<keyword evidence="2" id="KW-1185">Reference proteome</keyword>
<evidence type="ECO:0000313" key="1">
    <source>
        <dbReference type="EMBL" id="CAG8776003.1"/>
    </source>
</evidence>
<evidence type="ECO:0000313" key="2">
    <source>
        <dbReference type="Proteomes" id="UP000789920"/>
    </source>
</evidence>
<feature type="non-terminal residue" evidence="1">
    <location>
        <position position="93"/>
    </location>
</feature>
<dbReference type="EMBL" id="CAJVQC010042746">
    <property type="protein sequence ID" value="CAG8776003.1"/>
    <property type="molecule type" value="Genomic_DNA"/>
</dbReference>
<gene>
    <name evidence="1" type="ORF">RPERSI_LOCUS16965</name>
</gene>
<reference evidence="1" key="1">
    <citation type="submission" date="2021-06" db="EMBL/GenBank/DDBJ databases">
        <authorList>
            <person name="Kallberg Y."/>
            <person name="Tangrot J."/>
            <person name="Rosling A."/>
        </authorList>
    </citation>
    <scope>NUCLEOTIDE SEQUENCE</scope>
    <source>
        <strain evidence="1">MA461A</strain>
    </source>
</reference>